<comment type="caution">
    <text evidence="1">The sequence shown here is derived from an EMBL/GenBank/DDBJ whole genome shotgun (WGS) entry which is preliminary data.</text>
</comment>
<dbReference type="Proteomes" id="UP000735302">
    <property type="component" value="Unassembled WGS sequence"/>
</dbReference>
<protein>
    <submittedName>
        <fullName evidence="1">Uncharacterized protein</fullName>
    </submittedName>
</protein>
<evidence type="ECO:0000313" key="2">
    <source>
        <dbReference type="Proteomes" id="UP000735302"/>
    </source>
</evidence>
<keyword evidence="2" id="KW-1185">Reference proteome</keyword>
<gene>
    <name evidence="1" type="ORF">PoB_004861400</name>
</gene>
<name>A0AAV4BUP0_9GAST</name>
<evidence type="ECO:0000313" key="1">
    <source>
        <dbReference type="EMBL" id="GFO22109.1"/>
    </source>
</evidence>
<proteinExistence type="predicted"/>
<dbReference type="AlphaFoldDB" id="A0AAV4BUP0"/>
<organism evidence="1 2">
    <name type="scientific">Plakobranchus ocellatus</name>
    <dbReference type="NCBI Taxonomy" id="259542"/>
    <lineage>
        <taxon>Eukaryota</taxon>
        <taxon>Metazoa</taxon>
        <taxon>Spiralia</taxon>
        <taxon>Lophotrochozoa</taxon>
        <taxon>Mollusca</taxon>
        <taxon>Gastropoda</taxon>
        <taxon>Heterobranchia</taxon>
        <taxon>Euthyneura</taxon>
        <taxon>Panpulmonata</taxon>
        <taxon>Sacoglossa</taxon>
        <taxon>Placobranchoidea</taxon>
        <taxon>Plakobranchidae</taxon>
        <taxon>Plakobranchus</taxon>
    </lineage>
</organism>
<sequence length="100" mass="11319">MLKLILHNEKLCADGMFDDLKSTDIRITEQKLDTVNKFRYLGANVAGGGSKPEALPRMAQTTAGLAKLKTIWNDRNFSLISQFRQMRTSFISIFLYACET</sequence>
<reference evidence="1 2" key="1">
    <citation type="journal article" date="2021" name="Elife">
        <title>Chloroplast acquisition without the gene transfer in kleptoplastic sea slugs, Plakobranchus ocellatus.</title>
        <authorList>
            <person name="Maeda T."/>
            <person name="Takahashi S."/>
            <person name="Yoshida T."/>
            <person name="Shimamura S."/>
            <person name="Takaki Y."/>
            <person name="Nagai Y."/>
            <person name="Toyoda A."/>
            <person name="Suzuki Y."/>
            <person name="Arimoto A."/>
            <person name="Ishii H."/>
            <person name="Satoh N."/>
            <person name="Nishiyama T."/>
            <person name="Hasebe M."/>
            <person name="Maruyama T."/>
            <person name="Minagawa J."/>
            <person name="Obokata J."/>
            <person name="Shigenobu S."/>
        </authorList>
    </citation>
    <scope>NUCLEOTIDE SEQUENCE [LARGE SCALE GENOMIC DNA]</scope>
</reference>
<accession>A0AAV4BUP0</accession>
<dbReference type="EMBL" id="BLXT01005315">
    <property type="protein sequence ID" value="GFO22109.1"/>
    <property type="molecule type" value="Genomic_DNA"/>
</dbReference>